<dbReference type="EC" id="2.7.7.89" evidence="7"/>
<proteinExistence type="inferred from homology"/>
<sequence length="980" mass="111159">MLSSTINHQPTTVTTSPLPPAFQDLAHQRLGAFQAQAKASPKVLEALLNLPIDTPRVWACSDFVVNACTRNPQLVMDLLETGDLIRSYPSNHYEQEARQAVSVASSEEDLFGVLRRFRRREMVRIAWRDLGGRAELGETVRDLSLFADAIIDATLTKLYAWSCERFGTPMSEAGEPQRLVVLAMGKLGARELNFSSDVDLIFAFPESGHTVADDATGKRGGLSNDEFFTRLGQRLIGLLSRNTPDGTVFRVDMRLRPFGASGPLVMSFNALEDYYQIHGRDWERYALIRARAIAGDIEAGNRMVFDRLRPFVYRRYLDFGAIESLREMKVLIVQEMRQKGYRENIKLGPGGIREIEFLGQVFQIIHGGQEPGLRERRILTAIGRLGELGHLSESAVRELSDAYRFLRTVEHRLQEADDCQTHQIPEEEWERDRLAVGVGLASWANLSPLLHRHQDNIKGHFNRVFAESEETETSENDSERNLVMLMSEDIGKAQGEEILRQAGFSDEVEVWDMLHTLRNNTKLRFLTERGRRRLEKLLPIALQLIVEDHGASIMTLDRLLRILESIGRRSVYFSLLRESPTALKQLICLCTASPWITSQIARHPLLLNELLNPDILHLPPKTADLETDLAVCLKHVPKGDTEQEMEALRRFKQSNVLRVAAPDVCDVMPLMAVSDHLTDVAEVSLRRILHIVWRDLVKKHGKPRYRTDDGTRNAAFCIVAYGKLAGFELGYGSDLDLVFLHDSSGSHQYTDGDKTMENSVFFRRLGQRIINFLGAHTPMGVLYEVDIRLRPGGQSGPLVSNIDAFADYQHRDAWTWEHQALVRSRVVAGDAALAKRFEGIRAAVLRTERDPDELRRKVREMREKMRSELDHPPAGLFDLKQGIGGIIDIEFIVQYTVLRWASRLKKHLVHGDNIHLLEGIADTGLIDKKDTDALGGAYRQYRLRAHALALQERPPLIKKTAFMQKRTVVARIWKQLMEDA</sequence>
<evidence type="ECO:0000256" key="1">
    <source>
        <dbReference type="ARBA" id="ARBA00022679"/>
    </source>
</evidence>
<dbReference type="InterPro" id="IPR023057">
    <property type="entry name" value="GlnE"/>
</dbReference>
<comment type="cofactor">
    <cofactor evidence="7">
        <name>Mg(2+)</name>
        <dbReference type="ChEBI" id="CHEBI:18420"/>
    </cofactor>
</comment>
<keyword evidence="2 7" id="KW-0548">Nucleotidyltransferase</keyword>
<dbReference type="GO" id="GO:0005524">
    <property type="term" value="F:ATP binding"/>
    <property type="evidence" value="ECO:0007669"/>
    <property type="project" value="UniProtKB-UniRule"/>
</dbReference>
<evidence type="ECO:0000256" key="7">
    <source>
        <dbReference type="HAMAP-Rule" id="MF_00802"/>
    </source>
</evidence>
<dbReference type="CDD" id="cd05401">
    <property type="entry name" value="NT_GlnE_GlnD_like"/>
    <property type="match status" value="2"/>
</dbReference>
<name>A0A450U4U1_9GAMM</name>
<dbReference type="AlphaFoldDB" id="A0A450U4U1"/>
<feature type="domain" description="PII-uridylyltransferase/Glutamine-synthetase adenylyltransferase" evidence="9">
    <location>
        <begin position="332"/>
        <end position="465"/>
    </location>
</feature>
<dbReference type="EMBL" id="CAADFF010000001">
    <property type="protein sequence ID" value="VFJ85998.1"/>
    <property type="molecule type" value="Genomic_DNA"/>
</dbReference>
<accession>A0A450U4U1</accession>
<evidence type="ECO:0000256" key="5">
    <source>
        <dbReference type="ARBA" id="ARBA00022842"/>
    </source>
</evidence>
<dbReference type="GO" id="GO:0008882">
    <property type="term" value="F:[glutamate-ammonia-ligase] adenylyltransferase activity"/>
    <property type="evidence" value="ECO:0007669"/>
    <property type="project" value="UniProtKB-UniRule"/>
</dbReference>
<dbReference type="GO" id="GO:0000820">
    <property type="term" value="P:regulation of glutamine family amino acid metabolic process"/>
    <property type="evidence" value="ECO:0007669"/>
    <property type="project" value="UniProtKB-UniRule"/>
</dbReference>
<evidence type="ECO:0000256" key="3">
    <source>
        <dbReference type="ARBA" id="ARBA00022741"/>
    </source>
</evidence>
<keyword evidence="10" id="KW-0436">Ligase</keyword>
<evidence type="ECO:0000256" key="4">
    <source>
        <dbReference type="ARBA" id="ARBA00022840"/>
    </source>
</evidence>
<dbReference type="Gene3D" id="1.20.120.330">
    <property type="entry name" value="Nucleotidyltransferases domain 2"/>
    <property type="match status" value="2"/>
</dbReference>
<comment type="catalytic activity">
    <reaction evidence="7">
        <text>[glutamine synthetase]-L-tyrosine + ATP = [glutamine synthetase]-O(4)-(5'-adenylyl)-L-tyrosine + diphosphate</text>
        <dbReference type="Rhea" id="RHEA:18589"/>
        <dbReference type="Rhea" id="RHEA-COMP:10660"/>
        <dbReference type="Rhea" id="RHEA-COMP:10661"/>
        <dbReference type="ChEBI" id="CHEBI:30616"/>
        <dbReference type="ChEBI" id="CHEBI:33019"/>
        <dbReference type="ChEBI" id="CHEBI:46858"/>
        <dbReference type="ChEBI" id="CHEBI:83624"/>
        <dbReference type="EC" id="2.7.7.42"/>
    </reaction>
</comment>
<dbReference type="Pfam" id="PF03710">
    <property type="entry name" value="GlnE"/>
    <property type="match status" value="2"/>
</dbReference>
<keyword evidence="5 7" id="KW-0460">Magnesium</keyword>
<feature type="domain" description="PII-uridylyltransferase/Glutamine-synthetase adenylyltransferase" evidence="9">
    <location>
        <begin position="854"/>
        <end position="951"/>
    </location>
</feature>
<dbReference type="InterPro" id="IPR043519">
    <property type="entry name" value="NT_sf"/>
</dbReference>
<comment type="function">
    <text evidence="7">Involved in the regulation of glutamine synthetase GlnA, a key enzyme in the process to assimilate ammonia. When cellular nitrogen levels are high, the C-terminal adenylyl transferase (AT) inactivates GlnA by covalent transfer of an adenylyl group from ATP to specific tyrosine residue of GlnA, thus reducing its activity. Conversely, when nitrogen levels are low, the N-terminal adenylyl removase (AR) activates GlnA by removing the adenylyl group by phosphorolysis, increasing its activity. The regulatory region of GlnE binds the signal transduction protein PII (GlnB) which indicates the nitrogen status of the cell.</text>
</comment>
<evidence type="ECO:0000259" key="8">
    <source>
        <dbReference type="Pfam" id="PF03710"/>
    </source>
</evidence>
<feature type="domain" description="Glutamate-ammonia ligase adenylyltransferase repeated" evidence="8">
    <location>
        <begin position="583"/>
        <end position="838"/>
    </location>
</feature>
<dbReference type="Gene3D" id="3.30.460.10">
    <property type="entry name" value="Beta Polymerase, domain 2"/>
    <property type="match status" value="2"/>
</dbReference>
<keyword evidence="4 7" id="KW-0067">ATP-binding</keyword>
<dbReference type="EC" id="2.7.7.42" evidence="7"/>
<evidence type="ECO:0000256" key="2">
    <source>
        <dbReference type="ARBA" id="ARBA00022695"/>
    </source>
</evidence>
<evidence type="ECO:0000259" key="9">
    <source>
        <dbReference type="Pfam" id="PF08335"/>
    </source>
</evidence>
<dbReference type="Gene3D" id="1.20.120.1510">
    <property type="match status" value="1"/>
</dbReference>
<comment type="catalytic activity">
    <reaction evidence="7">
        <text>[glutamine synthetase]-O(4)-(5'-adenylyl)-L-tyrosine + phosphate = [glutamine synthetase]-L-tyrosine + ADP</text>
        <dbReference type="Rhea" id="RHEA:43716"/>
        <dbReference type="Rhea" id="RHEA-COMP:10660"/>
        <dbReference type="Rhea" id="RHEA-COMP:10661"/>
        <dbReference type="ChEBI" id="CHEBI:43474"/>
        <dbReference type="ChEBI" id="CHEBI:46858"/>
        <dbReference type="ChEBI" id="CHEBI:83624"/>
        <dbReference type="ChEBI" id="CHEBI:456216"/>
        <dbReference type="EC" id="2.7.7.89"/>
    </reaction>
</comment>
<keyword evidence="1 7" id="KW-0808">Transferase</keyword>
<dbReference type="GO" id="GO:0000287">
    <property type="term" value="F:magnesium ion binding"/>
    <property type="evidence" value="ECO:0007669"/>
    <property type="project" value="UniProtKB-UniRule"/>
</dbReference>
<gene>
    <name evidence="7" type="primary">glnE</name>
    <name evidence="10" type="ORF">BECKLFY1418B_GA0070995_100134</name>
</gene>
<evidence type="ECO:0000256" key="6">
    <source>
        <dbReference type="ARBA" id="ARBA00023268"/>
    </source>
</evidence>
<dbReference type="GO" id="GO:0047388">
    <property type="term" value="F:[glutamine synthetase]-adenylyl-L-tyrosine phosphorylase activity"/>
    <property type="evidence" value="ECO:0007669"/>
    <property type="project" value="UniProtKB-EC"/>
</dbReference>
<dbReference type="InterPro" id="IPR005190">
    <property type="entry name" value="GlnE_rpt_dom"/>
</dbReference>
<dbReference type="PANTHER" id="PTHR30621">
    <property type="entry name" value="GLUTAMINE SYNTHETASE ADENYLYLTRANSFERASE"/>
    <property type="match status" value="1"/>
</dbReference>
<dbReference type="HAMAP" id="MF_00802">
    <property type="entry name" value="GlnE"/>
    <property type="match status" value="1"/>
</dbReference>
<keyword evidence="3 7" id="KW-0547">Nucleotide-binding</keyword>
<evidence type="ECO:0000313" key="10">
    <source>
        <dbReference type="EMBL" id="VFJ85998.1"/>
    </source>
</evidence>
<reference evidence="10" key="1">
    <citation type="submission" date="2019-02" db="EMBL/GenBank/DDBJ databases">
        <authorList>
            <person name="Gruber-Vodicka R. H."/>
            <person name="Seah K. B. B."/>
        </authorList>
    </citation>
    <scope>NUCLEOTIDE SEQUENCE</scope>
    <source>
        <strain evidence="10">BECK_M7</strain>
    </source>
</reference>
<protein>
    <recommendedName>
        <fullName evidence="7">Bifunctional glutamine synthetase adenylyltransferase/adenylyl-removing enzyme</fullName>
    </recommendedName>
    <alternativeName>
        <fullName evidence="7">ATP:glutamine synthetase adenylyltransferase</fullName>
    </alternativeName>
    <alternativeName>
        <fullName evidence="7">ATase</fullName>
    </alternativeName>
    <domain>
        <recommendedName>
            <fullName evidence="7">Glutamine synthetase adenylyl-L-tyrosine phosphorylase</fullName>
            <ecNumber evidence="7">2.7.7.89</ecNumber>
        </recommendedName>
        <alternativeName>
            <fullName evidence="7">Adenylyl removase</fullName>
            <shortName evidence="7">AR</shortName>
            <shortName evidence="7">AT-N</shortName>
        </alternativeName>
    </domain>
    <domain>
        <recommendedName>
            <fullName evidence="7">Glutamine synthetase adenylyl transferase</fullName>
            <ecNumber evidence="7">2.7.7.42</ecNumber>
        </recommendedName>
        <alternativeName>
            <fullName evidence="7">Adenylyl transferase</fullName>
            <shortName evidence="7">AT</shortName>
            <shortName evidence="7">AT-C</shortName>
        </alternativeName>
    </domain>
</protein>
<dbReference type="FunFam" id="1.20.120.330:FF:000005">
    <property type="entry name" value="Bifunctional glutamine synthetase adenylyltransferase/adenylyl-removing enzyme"/>
    <property type="match status" value="1"/>
</dbReference>
<feature type="region of interest" description="Adenylyl transferase" evidence="7">
    <location>
        <begin position="478"/>
        <end position="980"/>
    </location>
</feature>
<dbReference type="Pfam" id="PF08335">
    <property type="entry name" value="GlnD_UR_UTase"/>
    <property type="match status" value="2"/>
</dbReference>
<dbReference type="PANTHER" id="PTHR30621:SF0">
    <property type="entry name" value="BIFUNCTIONAL GLUTAMINE SYNTHETASE ADENYLYLTRANSFERASE_ADENYLYL-REMOVING ENZYME"/>
    <property type="match status" value="1"/>
</dbReference>
<comment type="similarity">
    <text evidence="7">Belongs to the GlnE family.</text>
</comment>
<feature type="domain" description="Glutamate-ammonia ligase adenylyltransferase repeated" evidence="8">
    <location>
        <begin position="56"/>
        <end position="301"/>
    </location>
</feature>
<dbReference type="GO" id="GO:0005829">
    <property type="term" value="C:cytosol"/>
    <property type="evidence" value="ECO:0007669"/>
    <property type="project" value="TreeGrafter"/>
</dbReference>
<dbReference type="SUPFAM" id="SSF81301">
    <property type="entry name" value="Nucleotidyltransferase"/>
    <property type="match status" value="2"/>
</dbReference>
<organism evidence="10">
    <name type="scientific">Candidatus Kentrum sp. LFY</name>
    <dbReference type="NCBI Taxonomy" id="2126342"/>
    <lineage>
        <taxon>Bacteria</taxon>
        <taxon>Pseudomonadati</taxon>
        <taxon>Pseudomonadota</taxon>
        <taxon>Gammaproteobacteria</taxon>
        <taxon>Candidatus Kentrum</taxon>
    </lineage>
</organism>
<keyword evidence="6 7" id="KW-0511">Multifunctional enzyme</keyword>
<dbReference type="NCBIfam" id="NF008292">
    <property type="entry name" value="PRK11072.1"/>
    <property type="match status" value="1"/>
</dbReference>
<dbReference type="GO" id="GO:0016874">
    <property type="term" value="F:ligase activity"/>
    <property type="evidence" value="ECO:0007669"/>
    <property type="project" value="UniProtKB-KW"/>
</dbReference>
<feature type="region of interest" description="Adenylyl removase" evidence="7">
    <location>
        <begin position="1"/>
        <end position="470"/>
    </location>
</feature>
<dbReference type="InterPro" id="IPR013546">
    <property type="entry name" value="PII_UdlTrfase/GS_AdlTrfase"/>
</dbReference>
<dbReference type="SUPFAM" id="SSF81593">
    <property type="entry name" value="Nucleotidyltransferase substrate binding subunit/domain"/>
    <property type="match status" value="2"/>
</dbReference>
<dbReference type="FunFam" id="3.30.460.10:FF:000009">
    <property type="entry name" value="Bifunctional glutamine synthetase adenylyltransferase/adenylyl-removing enzyme"/>
    <property type="match status" value="2"/>
</dbReference>